<dbReference type="SUPFAM" id="SSF52540">
    <property type="entry name" value="P-loop containing nucleoside triphosphate hydrolases"/>
    <property type="match status" value="1"/>
</dbReference>
<dbReference type="EC" id="2.7.4.9" evidence="3"/>
<name>A0A8H4PMK3_9HYPO</name>
<dbReference type="GO" id="GO:0004798">
    <property type="term" value="F:dTMP kinase activity"/>
    <property type="evidence" value="ECO:0007669"/>
    <property type="project" value="UniProtKB-EC"/>
</dbReference>
<evidence type="ECO:0000256" key="4">
    <source>
        <dbReference type="ARBA" id="ARBA00017144"/>
    </source>
</evidence>
<evidence type="ECO:0000256" key="1">
    <source>
        <dbReference type="ARBA" id="ARBA00004992"/>
    </source>
</evidence>
<evidence type="ECO:0000256" key="8">
    <source>
        <dbReference type="ARBA" id="ARBA00022777"/>
    </source>
</evidence>
<protein>
    <recommendedName>
        <fullName evidence="4">Thymidylate kinase</fullName>
        <ecNumber evidence="3">2.7.4.9</ecNumber>
    </recommendedName>
</protein>
<keyword evidence="8" id="KW-0418">Kinase</keyword>
<dbReference type="GO" id="GO:0005634">
    <property type="term" value="C:nucleus"/>
    <property type="evidence" value="ECO:0007669"/>
    <property type="project" value="TreeGrafter"/>
</dbReference>
<dbReference type="InterPro" id="IPR018095">
    <property type="entry name" value="Thymidylate_kin_CS"/>
</dbReference>
<dbReference type="EMBL" id="JAAVMX010000007">
    <property type="protein sequence ID" value="KAF4506618.1"/>
    <property type="molecule type" value="Genomic_DNA"/>
</dbReference>
<evidence type="ECO:0000256" key="7">
    <source>
        <dbReference type="ARBA" id="ARBA00022741"/>
    </source>
</evidence>
<keyword evidence="12" id="KW-1185">Reference proteome</keyword>
<keyword evidence="9" id="KW-0067">ATP-binding</keyword>
<keyword evidence="7" id="KW-0547">Nucleotide-binding</keyword>
<dbReference type="GO" id="GO:0006227">
    <property type="term" value="P:dUDP biosynthetic process"/>
    <property type="evidence" value="ECO:0007669"/>
    <property type="project" value="TreeGrafter"/>
</dbReference>
<evidence type="ECO:0000256" key="2">
    <source>
        <dbReference type="ARBA" id="ARBA00009776"/>
    </source>
</evidence>
<comment type="similarity">
    <text evidence="2">Belongs to the thymidylate kinase family.</text>
</comment>
<evidence type="ECO:0000256" key="5">
    <source>
        <dbReference type="ARBA" id="ARBA00022679"/>
    </source>
</evidence>
<dbReference type="InterPro" id="IPR018094">
    <property type="entry name" value="Thymidylate_kinase"/>
</dbReference>
<dbReference type="Proteomes" id="UP000557566">
    <property type="component" value="Unassembled WGS sequence"/>
</dbReference>
<dbReference type="FunFam" id="3.40.50.300:FF:000679">
    <property type="entry name" value="Thymidylate kinase"/>
    <property type="match status" value="1"/>
</dbReference>
<evidence type="ECO:0000256" key="3">
    <source>
        <dbReference type="ARBA" id="ARBA00012980"/>
    </source>
</evidence>
<keyword evidence="6" id="KW-0545">Nucleotide biosynthesis</keyword>
<dbReference type="PANTHER" id="PTHR10344">
    <property type="entry name" value="THYMIDYLATE KINASE"/>
    <property type="match status" value="1"/>
</dbReference>
<reference evidence="11 12" key="1">
    <citation type="journal article" date="2020" name="Genome Biol. Evol.">
        <title>A new high-quality draft genome assembly of the Chinese cordyceps Ophiocordyceps sinensis.</title>
        <authorList>
            <person name="Shu R."/>
            <person name="Zhang J."/>
            <person name="Meng Q."/>
            <person name="Zhang H."/>
            <person name="Zhou G."/>
            <person name="Li M."/>
            <person name="Wu P."/>
            <person name="Zhao Y."/>
            <person name="Chen C."/>
            <person name="Qin Q."/>
        </authorList>
    </citation>
    <scope>NUCLEOTIDE SEQUENCE [LARGE SCALE GENOMIC DNA]</scope>
    <source>
        <strain evidence="11 12">IOZ07</strain>
    </source>
</reference>
<feature type="domain" description="Thymidylate kinase-like" evidence="10">
    <location>
        <begin position="38"/>
        <end position="193"/>
    </location>
</feature>
<dbReference type="AlphaFoldDB" id="A0A8H4PMK3"/>
<dbReference type="Gene3D" id="3.40.50.300">
    <property type="entry name" value="P-loop containing nucleotide triphosphate hydrolases"/>
    <property type="match status" value="1"/>
</dbReference>
<dbReference type="GO" id="GO:0005524">
    <property type="term" value="F:ATP binding"/>
    <property type="evidence" value="ECO:0007669"/>
    <property type="project" value="UniProtKB-KW"/>
</dbReference>
<dbReference type="GO" id="GO:0005829">
    <property type="term" value="C:cytosol"/>
    <property type="evidence" value="ECO:0007669"/>
    <property type="project" value="TreeGrafter"/>
</dbReference>
<dbReference type="PROSITE" id="PS01331">
    <property type="entry name" value="THYMIDYLATE_KINASE"/>
    <property type="match status" value="1"/>
</dbReference>
<evidence type="ECO:0000256" key="9">
    <source>
        <dbReference type="ARBA" id="ARBA00022840"/>
    </source>
</evidence>
<evidence type="ECO:0000259" key="10">
    <source>
        <dbReference type="Pfam" id="PF02223"/>
    </source>
</evidence>
<evidence type="ECO:0000256" key="6">
    <source>
        <dbReference type="ARBA" id="ARBA00022727"/>
    </source>
</evidence>
<evidence type="ECO:0000313" key="12">
    <source>
        <dbReference type="Proteomes" id="UP000557566"/>
    </source>
</evidence>
<dbReference type="PANTHER" id="PTHR10344:SF1">
    <property type="entry name" value="THYMIDYLATE KINASE"/>
    <property type="match status" value="1"/>
</dbReference>
<dbReference type="GO" id="GO:0004550">
    <property type="term" value="F:nucleoside diphosphate kinase activity"/>
    <property type="evidence" value="ECO:0007669"/>
    <property type="project" value="TreeGrafter"/>
</dbReference>
<accession>A0A8H4PMK3</accession>
<dbReference type="HAMAP" id="MF_00165">
    <property type="entry name" value="Thymidylate_kinase"/>
    <property type="match status" value="1"/>
</dbReference>
<dbReference type="NCBIfam" id="TIGR00041">
    <property type="entry name" value="DTMP_kinase"/>
    <property type="match status" value="1"/>
</dbReference>
<dbReference type="Pfam" id="PF02223">
    <property type="entry name" value="Thymidylate_kin"/>
    <property type="match status" value="1"/>
</dbReference>
<dbReference type="GO" id="GO:0006235">
    <property type="term" value="P:dTTP biosynthetic process"/>
    <property type="evidence" value="ECO:0007669"/>
    <property type="project" value="TreeGrafter"/>
</dbReference>
<gene>
    <name evidence="11" type="ORF">G6O67_006684</name>
</gene>
<dbReference type="GO" id="GO:0006233">
    <property type="term" value="P:dTDP biosynthetic process"/>
    <property type="evidence" value="ECO:0007669"/>
    <property type="project" value="InterPro"/>
</dbReference>
<evidence type="ECO:0000313" key="11">
    <source>
        <dbReference type="EMBL" id="KAF4506618.1"/>
    </source>
</evidence>
<comment type="pathway">
    <text evidence="1">Pyrimidine metabolism; dTTP biosynthesis.</text>
</comment>
<organism evidence="11 12">
    <name type="scientific">Ophiocordyceps sinensis</name>
    <dbReference type="NCBI Taxonomy" id="72228"/>
    <lineage>
        <taxon>Eukaryota</taxon>
        <taxon>Fungi</taxon>
        <taxon>Dikarya</taxon>
        <taxon>Ascomycota</taxon>
        <taxon>Pezizomycotina</taxon>
        <taxon>Sordariomycetes</taxon>
        <taxon>Hypocreomycetidae</taxon>
        <taxon>Hypocreales</taxon>
        <taxon>Ophiocordycipitaceae</taxon>
        <taxon>Ophiocordyceps</taxon>
    </lineage>
</organism>
<keyword evidence="5" id="KW-0808">Transferase</keyword>
<dbReference type="OrthoDB" id="425602at2759"/>
<dbReference type="InterPro" id="IPR027417">
    <property type="entry name" value="P-loop_NTPase"/>
</dbReference>
<dbReference type="InterPro" id="IPR039430">
    <property type="entry name" value="Thymidylate_kin-like_dom"/>
</dbReference>
<sequence length="263" mass="29058">MASINDLATAAIASSSSPKPAANEASTTSTKRGAFIVLEGLDRSGKTTQAKLLEQRFVEEGRPVKVMRFPDRTTPIGQMIDGYLQSDVEMEDHVIHLLFSANRWEAATQMHTLLAAGTSIICDRFYHSGVVYSAAKQNPTLGAQWARAPERGLPRPDVVVFLDLDEERARERGGWGGEVYERAVMQRRVKELFWALSLGEKHERHGELLGGGEAAWRQEEEDLVVVDAGGSVEDVAEHVWRRVEARVLQVDGGEVGRVVRVVV</sequence>
<comment type="caution">
    <text evidence="11">The sequence shown here is derived from an EMBL/GenBank/DDBJ whole genome shotgun (WGS) entry which is preliminary data.</text>
</comment>
<proteinExistence type="inferred from homology"/>
<dbReference type="CDD" id="cd01672">
    <property type="entry name" value="TMPK"/>
    <property type="match status" value="1"/>
</dbReference>